<keyword evidence="2" id="KW-1185">Reference proteome</keyword>
<reference evidence="1 2" key="1">
    <citation type="submission" date="2020-02" db="EMBL/GenBank/DDBJ databases">
        <authorList>
            <person name="Hogendoorn C."/>
        </authorList>
    </citation>
    <scope>NUCLEOTIDE SEQUENCE [LARGE SCALE GENOMIC DNA]</scope>
    <source>
        <strain evidence="1">R501</strain>
    </source>
</reference>
<accession>A0A6F8ZIJ8</accession>
<organism evidence="1 2">
    <name type="scientific">Candidatus Hydrogenisulfobacillus filiaventi</name>
    <dbReference type="NCBI Taxonomy" id="2707344"/>
    <lineage>
        <taxon>Bacteria</taxon>
        <taxon>Bacillati</taxon>
        <taxon>Bacillota</taxon>
        <taxon>Clostridia</taxon>
        <taxon>Eubacteriales</taxon>
        <taxon>Clostridiales Family XVII. Incertae Sedis</taxon>
        <taxon>Candidatus Hydrogenisulfobacillus</taxon>
    </lineage>
</organism>
<evidence type="ECO:0000313" key="2">
    <source>
        <dbReference type="Proteomes" id="UP000503399"/>
    </source>
</evidence>
<dbReference type="KEGG" id="hfv:R50_1987"/>
<proteinExistence type="predicted"/>
<sequence length="95" mass="10957">MWRVGSDPWHPDQTELVGYCSDACKEEAWDGEFPPEVCDRCGRWFWAYVGDRHNASASNFLADEAGQRICLRCAGVRREDLTWERLRTPIPAQDP</sequence>
<dbReference type="EMBL" id="LR778114">
    <property type="protein sequence ID" value="CAB1129484.1"/>
    <property type="molecule type" value="Genomic_DNA"/>
</dbReference>
<gene>
    <name evidence="1" type="ORF">R50_1987</name>
</gene>
<name>A0A6F8ZIJ8_9FIRM</name>
<protein>
    <submittedName>
        <fullName evidence="1">Uncharacterized protein</fullName>
    </submittedName>
</protein>
<dbReference type="Proteomes" id="UP000503399">
    <property type="component" value="Chromosome"/>
</dbReference>
<evidence type="ECO:0000313" key="1">
    <source>
        <dbReference type="EMBL" id="CAB1129484.1"/>
    </source>
</evidence>
<dbReference type="AlphaFoldDB" id="A0A6F8ZIJ8"/>